<accession>A0ABU4KYM5</accession>
<keyword evidence="2" id="KW-1185">Reference proteome</keyword>
<name>A0ABU4KYM5_9ACTN</name>
<dbReference type="EMBL" id="JARAVY010000002">
    <property type="protein sequence ID" value="MDX2908243.1"/>
    <property type="molecule type" value="Genomic_DNA"/>
</dbReference>
<protein>
    <submittedName>
        <fullName evidence="1">Uncharacterized protein</fullName>
    </submittedName>
</protein>
<sequence>MESFFSRKRTGADGPRLPFVAVPDGPEYVAFTQAHHGLPTEHGRQVGTVQGVHYQLGEEEADHTVWAARKTAQHAAPATATMGPVRPGPSTVTVVINALVPDVVSAAPGLQPRQALRVGTDPGYVRGANVVMQLALARPELQLRTTLTDTIEASRATLGASR</sequence>
<evidence type="ECO:0000313" key="2">
    <source>
        <dbReference type="Proteomes" id="UP001271723"/>
    </source>
</evidence>
<comment type="caution">
    <text evidence="1">The sequence shown here is derived from an EMBL/GenBank/DDBJ whole genome shotgun (WGS) entry which is preliminary data.</text>
</comment>
<organism evidence="1 2">
    <name type="scientific">Streptomyces griseiscabiei</name>
    <dbReference type="NCBI Taxonomy" id="2993540"/>
    <lineage>
        <taxon>Bacteria</taxon>
        <taxon>Bacillati</taxon>
        <taxon>Actinomycetota</taxon>
        <taxon>Actinomycetes</taxon>
        <taxon>Kitasatosporales</taxon>
        <taxon>Streptomycetaceae</taxon>
        <taxon>Streptomyces</taxon>
    </lineage>
</organism>
<reference evidence="1 2" key="1">
    <citation type="journal article" date="2023" name="Microb. Genom.">
        <title>Mesoterricola silvestris gen. nov., sp. nov., Mesoterricola sediminis sp. nov., Geothrix oryzae sp. nov., Geothrix edaphica sp. nov., Geothrix rubra sp. nov., and Geothrix limicola sp. nov., six novel members of Acidobacteriota isolated from soils.</title>
        <authorList>
            <person name="Weisberg A.J."/>
            <person name="Pearce E."/>
            <person name="Kramer C.G."/>
            <person name="Chang J.H."/>
            <person name="Clarke C.R."/>
        </authorList>
    </citation>
    <scope>NUCLEOTIDE SEQUENCE [LARGE SCALE GENOMIC DNA]</scope>
    <source>
        <strain evidence="1 2">NRRL_B-2795</strain>
    </source>
</reference>
<dbReference type="Proteomes" id="UP001271723">
    <property type="component" value="Unassembled WGS sequence"/>
</dbReference>
<dbReference type="RefSeq" id="WP_086752100.1">
    <property type="nucleotide sequence ID" value="NZ_JAGJBZ010000002.1"/>
</dbReference>
<gene>
    <name evidence="1" type="ORF">PV517_05940</name>
</gene>
<evidence type="ECO:0000313" key="1">
    <source>
        <dbReference type="EMBL" id="MDX2908243.1"/>
    </source>
</evidence>
<proteinExistence type="predicted"/>